<feature type="compositionally biased region" description="Basic and acidic residues" evidence="1">
    <location>
        <begin position="21"/>
        <end position="31"/>
    </location>
</feature>
<evidence type="ECO:0000256" key="1">
    <source>
        <dbReference type="SAM" id="MobiDB-lite"/>
    </source>
</evidence>
<dbReference type="AlphaFoldDB" id="X0YDF1"/>
<feature type="region of interest" description="Disordered" evidence="1">
    <location>
        <begin position="21"/>
        <end position="51"/>
    </location>
</feature>
<proteinExistence type="predicted"/>
<protein>
    <submittedName>
        <fullName evidence="2">Uncharacterized protein</fullName>
    </submittedName>
</protein>
<name>X0YDF1_9ZZZZ</name>
<comment type="caution">
    <text evidence="2">The sequence shown here is derived from an EMBL/GenBank/DDBJ whole genome shotgun (WGS) entry which is preliminary data.</text>
</comment>
<dbReference type="EMBL" id="BART01008391">
    <property type="protein sequence ID" value="GAG53890.1"/>
    <property type="molecule type" value="Genomic_DNA"/>
</dbReference>
<feature type="non-terminal residue" evidence="2">
    <location>
        <position position="1"/>
    </location>
</feature>
<gene>
    <name evidence="2" type="ORF">S01H4_18886</name>
</gene>
<accession>X0YDF1</accession>
<organism evidence="2">
    <name type="scientific">marine sediment metagenome</name>
    <dbReference type="NCBI Taxonomy" id="412755"/>
    <lineage>
        <taxon>unclassified sequences</taxon>
        <taxon>metagenomes</taxon>
        <taxon>ecological metagenomes</taxon>
    </lineage>
</organism>
<feature type="compositionally biased region" description="Polar residues" evidence="1">
    <location>
        <begin position="32"/>
        <end position="51"/>
    </location>
</feature>
<reference evidence="2" key="1">
    <citation type="journal article" date="2014" name="Front. Microbiol.">
        <title>High frequency of phylogenetically diverse reductive dehalogenase-homologous genes in deep subseafloor sedimentary metagenomes.</title>
        <authorList>
            <person name="Kawai M."/>
            <person name="Futagami T."/>
            <person name="Toyoda A."/>
            <person name="Takaki Y."/>
            <person name="Nishi S."/>
            <person name="Hori S."/>
            <person name="Arai W."/>
            <person name="Tsubouchi T."/>
            <person name="Morono Y."/>
            <person name="Uchiyama I."/>
            <person name="Ito T."/>
            <person name="Fujiyama A."/>
            <person name="Inagaki F."/>
            <person name="Takami H."/>
        </authorList>
    </citation>
    <scope>NUCLEOTIDE SEQUENCE</scope>
    <source>
        <strain evidence="2">Expedition CK06-06</strain>
    </source>
</reference>
<sequence>KYFWIDLGKSGVMKNRVETEIPPQYRREKNNQEQLGFSQESQRLIQNSPVHKQNIEDTIYRKKVFEYSSDNNPGKELRKD</sequence>
<evidence type="ECO:0000313" key="2">
    <source>
        <dbReference type="EMBL" id="GAG53890.1"/>
    </source>
</evidence>